<dbReference type="AlphaFoldDB" id="A0A853FU16"/>
<protein>
    <submittedName>
        <fullName evidence="2">Uncharacterized protein</fullName>
    </submittedName>
</protein>
<gene>
    <name evidence="2" type="ORF">H0A72_00005</name>
</gene>
<evidence type="ECO:0000256" key="1">
    <source>
        <dbReference type="SAM" id="MobiDB-lite"/>
    </source>
</evidence>
<dbReference type="Proteomes" id="UP000559809">
    <property type="component" value="Unassembled WGS sequence"/>
</dbReference>
<dbReference type="RefSeq" id="WP_180152735.1">
    <property type="nucleotide sequence ID" value="NZ_JACCEM010000001.1"/>
</dbReference>
<name>A0A853FU16_9BURK</name>
<evidence type="ECO:0000313" key="3">
    <source>
        <dbReference type="Proteomes" id="UP000559809"/>
    </source>
</evidence>
<evidence type="ECO:0000313" key="2">
    <source>
        <dbReference type="EMBL" id="NYT47687.1"/>
    </source>
</evidence>
<sequence>MDAYRGVWGINAGQLFGVSKCLTTWDELRRLTTAPRHPQLHKLWVLARGTDKEGYIAGADEIQGDAKGFLTLLGGLAACRAQTKAAPVLSIGRLTDEKVNRYGETVEGTRGVTLVERERKKIQVGQRIVKQTGEVLAKMALRTVKRVMAAVKTRLYEWELVPVPKPKKKEKSPEGTPTSFTPLVIFGPMPKRQPASRPWVRILSGTTLPLL</sequence>
<proteinExistence type="predicted"/>
<dbReference type="EMBL" id="JACCEM010000001">
    <property type="protein sequence ID" value="NYT47687.1"/>
    <property type="molecule type" value="Genomic_DNA"/>
</dbReference>
<keyword evidence="3" id="KW-1185">Reference proteome</keyword>
<comment type="caution">
    <text evidence="2">The sequence shown here is derived from an EMBL/GenBank/DDBJ whole genome shotgun (WGS) entry which is preliminary data.</text>
</comment>
<organism evidence="2 3">
    <name type="scientific">Parapusillimonas granuli</name>
    <dbReference type="NCBI Taxonomy" id="380911"/>
    <lineage>
        <taxon>Bacteria</taxon>
        <taxon>Pseudomonadati</taxon>
        <taxon>Pseudomonadota</taxon>
        <taxon>Betaproteobacteria</taxon>
        <taxon>Burkholderiales</taxon>
        <taxon>Alcaligenaceae</taxon>
        <taxon>Parapusillimonas</taxon>
    </lineage>
</organism>
<feature type="region of interest" description="Disordered" evidence="1">
    <location>
        <begin position="165"/>
        <end position="187"/>
    </location>
</feature>
<accession>A0A853FU16</accession>
<reference evidence="2 3" key="1">
    <citation type="submission" date="2020-07" db="EMBL/GenBank/DDBJ databases">
        <title>Taxonomic revisions and descriptions of new bacterial species based on genomic comparisons in the high-G+C-content subgroup of the family Alcaligenaceae.</title>
        <authorList>
            <person name="Szabo A."/>
            <person name="Felfoldi T."/>
        </authorList>
    </citation>
    <scope>NUCLEOTIDE SEQUENCE [LARGE SCALE GENOMIC DNA]</scope>
    <source>
        <strain evidence="2 3">LMG 24012</strain>
    </source>
</reference>